<accession>A0AAW1HSV4</accession>
<gene>
    <name evidence="1" type="ORF">QE152_g40018</name>
</gene>
<keyword evidence="2" id="KW-1185">Reference proteome</keyword>
<dbReference type="EMBL" id="JASPKY010001015">
    <property type="protein sequence ID" value="KAK9679508.1"/>
    <property type="molecule type" value="Genomic_DNA"/>
</dbReference>
<sequence>MSRKSLSTAERTKTPNEAYIKAAISNANPDIAEQLYKSLVHRGELYLKTNITPKRRQKNFEWKYIAIIEDVAGRIVFEDQYHTKEAAEKAVENYIDAFSFFLPSGRVDKRYIRRVEGE</sequence>
<evidence type="ECO:0000313" key="1">
    <source>
        <dbReference type="EMBL" id="KAK9679508.1"/>
    </source>
</evidence>
<reference evidence="1 2" key="1">
    <citation type="journal article" date="2024" name="BMC Genomics">
        <title>De novo assembly and annotation of Popillia japonica's genome with initial clues to its potential as an invasive pest.</title>
        <authorList>
            <person name="Cucini C."/>
            <person name="Boschi S."/>
            <person name="Funari R."/>
            <person name="Cardaioli E."/>
            <person name="Iannotti N."/>
            <person name="Marturano G."/>
            <person name="Paoli F."/>
            <person name="Bruttini M."/>
            <person name="Carapelli A."/>
            <person name="Frati F."/>
            <person name="Nardi F."/>
        </authorList>
    </citation>
    <scope>NUCLEOTIDE SEQUENCE [LARGE SCALE GENOMIC DNA]</scope>
    <source>
        <strain evidence="1">DMR45628</strain>
    </source>
</reference>
<comment type="caution">
    <text evidence="1">The sequence shown here is derived from an EMBL/GenBank/DDBJ whole genome shotgun (WGS) entry which is preliminary data.</text>
</comment>
<evidence type="ECO:0000313" key="2">
    <source>
        <dbReference type="Proteomes" id="UP001458880"/>
    </source>
</evidence>
<proteinExistence type="predicted"/>
<evidence type="ECO:0008006" key="3">
    <source>
        <dbReference type="Google" id="ProtNLM"/>
    </source>
</evidence>
<protein>
    <recommendedName>
        <fullName evidence="3">Phage protein</fullName>
    </recommendedName>
</protein>
<dbReference type="Proteomes" id="UP001458880">
    <property type="component" value="Unassembled WGS sequence"/>
</dbReference>
<dbReference type="AlphaFoldDB" id="A0AAW1HSV4"/>
<organism evidence="1 2">
    <name type="scientific">Popillia japonica</name>
    <name type="common">Japanese beetle</name>
    <dbReference type="NCBI Taxonomy" id="7064"/>
    <lineage>
        <taxon>Eukaryota</taxon>
        <taxon>Metazoa</taxon>
        <taxon>Ecdysozoa</taxon>
        <taxon>Arthropoda</taxon>
        <taxon>Hexapoda</taxon>
        <taxon>Insecta</taxon>
        <taxon>Pterygota</taxon>
        <taxon>Neoptera</taxon>
        <taxon>Endopterygota</taxon>
        <taxon>Coleoptera</taxon>
        <taxon>Polyphaga</taxon>
        <taxon>Scarabaeiformia</taxon>
        <taxon>Scarabaeidae</taxon>
        <taxon>Rutelinae</taxon>
        <taxon>Popillia</taxon>
    </lineage>
</organism>
<name>A0AAW1HSV4_POPJA</name>